<evidence type="ECO:0000256" key="1">
    <source>
        <dbReference type="ARBA" id="ARBA00007074"/>
    </source>
</evidence>
<dbReference type="PROSITE" id="PS51935">
    <property type="entry name" value="NLPC_P60"/>
    <property type="match status" value="1"/>
</dbReference>
<evidence type="ECO:0000256" key="3">
    <source>
        <dbReference type="ARBA" id="ARBA00022801"/>
    </source>
</evidence>
<dbReference type="InterPro" id="IPR038765">
    <property type="entry name" value="Papain-like_cys_pep_sf"/>
</dbReference>
<proteinExistence type="inferred from homology"/>
<organism evidence="7 8">
    <name type="scientific">Demequina litorisediminis</name>
    <dbReference type="NCBI Taxonomy" id="1849022"/>
    <lineage>
        <taxon>Bacteria</taxon>
        <taxon>Bacillati</taxon>
        <taxon>Actinomycetota</taxon>
        <taxon>Actinomycetes</taxon>
        <taxon>Micrococcales</taxon>
        <taxon>Demequinaceae</taxon>
        <taxon>Demequina</taxon>
    </lineage>
</organism>
<feature type="compositionally biased region" description="Low complexity" evidence="5">
    <location>
        <begin position="160"/>
        <end position="228"/>
    </location>
</feature>
<dbReference type="Pfam" id="PF00877">
    <property type="entry name" value="NLPC_P60"/>
    <property type="match status" value="1"/>
</dbReference>
<feature type="region of interest" description="Disordered" evidence="5">
    <location>
        <begin position="116"/>
        <end position="232"/>
    </location>
</feature>
<dbReference type="PANTHER" id="PTHR47359:SF3">
    <property type="entry name" value="NLP_P60 DOMAIN-CONTAINING PROTEIN-RELATED"/>
    <property type="match status" value="1"/>
</dbReference>
<feature type="domain" description="NlpC/P60" evidence="6">
    <location>
        <begin position="229"/>
        <end position="355"/>
    </location>
</feature>
<evidence type="ECO:0000259" key="6">
    <source>
        <dbReference type="PROSITE" id="PS51935"/>
    </source>
</evidence>
<evidence type="ECO:0000256" key="2">
    <source>
        <dbReference type="ARBA" id="ARBA00022670"/>
    </source>
</evidence>
<comment type="similarity">
    <text evidence="1">Belongs to the peptidase C40 family.</text>
</comment>
<keyword evidence="4" id="KW-0788">Thiol protease</keyword>
<dbReference type="EMBL" id="BSUN01000001">
    <property type="protein sequence ID" value="GMA35186.1"/>
    <property type="molecule type" value="Genomic_DNA"/>
</dbReference>
<comment type="caution">
    <text evidence="7">The sequence shown here is derived from an EMBL/GenBank/DDBJ whole genome shotgun (WGS) entry which is preliminary data.</text>
</comment>
<protein>
    <recommendedName>
        <fullName evidence="6">NlpC/P60 domain-containing protein</fullName>
    </recommendedName>
</protein>
<keyword evidence="3" id="KW-0378">Hydrolase</keyword>
<evidence type="ECO:0000313" key="8">
    <source>
        <dbReference type="Proteomes" id="UP001157125"/>
    </source>
</evidence>
<evidence type="ECO:0000313" key="7">
    <source>
        <dbReference type="EMBL" id="GMA35186.1"/>
    </source>
</evidence>
<accession>A0ABQ6IBU9</accession>
<reference evidence="8" key="1">
    <citation type="journal article" date="2019" name="Int. J. Syst. Evol. Microbiol.">
        <title>The Global Catalogue of Microorganisms (GCM) 10K type strain sequencing project: providing services to taxonomists for standard genome sequencing and annotation.</title>
        <authorList>
            <consortium name="The Broad Institute Genomics Platform"/>
            <consortium name="The Broad Institute Genome Sequencing Center for Infectious Disease"/>
            <person name="Wu L."/>
            <person name="Ma J."/>
        </authorList>
    </citation>
    <scope>NUCLEOTIDE SEQUENCE [LARGE SCALE GENOMIC DNA]</scope>
    <source>
        <strain evidence="8">NBRC 112299</strain>
    </source>
</reference>
<dbReference type="InterPro" id="IPR051794">
    <property type="entry name" value="PG_Endopeptidase_C40"/>
</dbReference>
<evidence type="ECO:0000256" key="5">
    <source>
        <dbReference type="SAM" id="MobiDB-lite"/>
    </source>
</evidence>
<keyword evidence="8" id="KW-1185">Reference proteome</keyword>
<keyword evidence="2" id="KW-0645">Protease</keyword>
<sequence>MQSYKNAGSMGSLEAITQAGGFDDVIARTEAVNQASAKADVTVQEVSAAELVATTTREYAETAAVKAKEAEQTAEGALTDAKAARTSAEQAVSSVAIARDAAVTRLATLRGVSEDLERERQAGLTAEREARAQAEFEAKAEREENAQQVDNMVGDDDSSTPRPTSTKTSTPKPTSTDTSEPQPTSTKTSTPKPTSTKTSEPEPTSTKTSEPKPTQTSTPDPDPSWSSSASQGAKAVAHALTLQGHPYSQTLDGGTGPTYYDCSGLVQEAWQVAGKYIPRTSRSQYDATTHLPISQARPGDLVFWSSNGSGSGVYHVAIYIGNGQVMEARRPGVESQVGSMYRGGSYNLMPVVGRV</sequence>
<feature type="compositionally biased region" description="Basic and acidic residues" evidence="5">
    <location>
        <begin position="116"/>
        <end position="145"/>
    </location>
</feature>
<dbReference type="InterPro" id="IPR000064">
    <property type="entry name" value="NLP_P60_dom"/>
</dbReference>
<evidence type="ECO:0000256" key="4">
    <source>
        <dbReference type="ARBA" id="ARBA00022807"/>
    </source>
</evidence>
<name>A0ABQ6IBU9_9MICO</name>
<gene>
    <name evidence="7" type="ORF">GCM10025876_13900</name>
</gene>
<dbReference type="SUPFAM" id="SSF54001">
    <property type="entry name" value="Cysteine proteinases"/>
    <property type="match status" value="1"/>
</dbReference>
<dbReference type="PANTHER" id="PTHR47359">
    <property type="entry name" value="PEPTIDOGLYCAN DL-ENDOPEPTIDASE CWLO"/>
    <property type="match status" value="1"/>
</dbReference>
<dbReference type="RefSeq" id="WP_284327809.1">
    <property type="nucleotide sequence ID" value="NZ_BSUN01000001.1"/>
</dbReference>
<dbReference type="Gene3D" id="3.90.1720.10">
    <property type="entry name" value="endopeptidase domain like (from Nostoc punctiforme)"/>
    <property type="match status" value="1"/>
</dbReference>
<dbReference type="Proteomes" id="UP001157125">
    <property type="component" value="Unassembled WGS sequence"/>
</dbReference>